<dbReference type="RefSeq" id="WP_026134743.1">
    <property type="nucleotide sequence ID" value="NZ_KQ976354.1"/>
</dbReference>
<name>A0A139WX28_9CYAN</name>
<dbReference type="EMBL" id="ANNX02000047">
    <property type="protein sequence ID" value="KYC36986.1"/>
    <property type="molecule type" value="Genomic_DNA"/>
</dbReference>
<dbReference type="InterPro" id="IPR036259">
    <property type="entry name" value="MFS_trans_sf"/>
</dbReference>
<dbReference type="InterPro" id="IPR011701">
    <property type="entry name" value="MFS"/>
</dbReference>
<comment type="caution">
    <text evidence="8">The sequence shown here is derived from an EMBL/GenBank/DDBJ whole genome shotgun (WGS) entry which is preliminary data.</text>
</comment>
<keyword evidence="3 6" id="KW-0812">Transmembrane</keyword>
<keyword evidence="9" id="KW-1185">Reference proteome</keyword>
<evidence type="ECO:0000256" key="3">
    <source>
        <dbReference type="ARBA" id="ARBA00022692"/>
    </source>
</evidence>
<dbReference type="Gene3D" id="1.20.1720.10">
    <property type="entry name" value="Multidrug resistance protein D"/>
    <property type="match status" value="1"/>
</dbReference>
<evidence type="ECO:0000256" key="5">
    <source>
        <dbReference type="ARBA" id="ARBA00023136"/>
    </source>
</evidence>
<feature type="transmembrane region" description="Helical" evidence="6">
    <location>
        <begin position="60"/>
        <end position="81"/>
    </location>
</feature>
<dbReference type="SUPFAM" id="SSF103473">
    <property type="entry name" value="MFS general substrate transporter"/>
    <property type="match status" value="1"/>
</dbReference>
<dbReference type="PROSITE" id="PS50850">
    <property type="entry name" value="MFS"/>
    <property type="match status" value="1"/>
</dbReference>
<sequence>MVEATLVQQENAPSSVQHKVGHWVLLSTILASSMAFIDASALNVALPALQSNFGATGVELLWIVNAYLLMLAALILVGGSLGDRLGRKKVFAIGIR</sequence>
<keyword evidence="2" id="KW-0813">Transport</keyword>
<keyword evidence="5 6" id="KW-0472">Membrane</keyword>
<organism evidence="8 9">
    <name type="scientific">Scytonema hofmannii PCC 7110</name>
    <dbReference type="NCBI Taxonomy" id="128403"/>
    <lineage>
        <taxon>Bacteria</taxon>
        <taxon>Bacillati</taxon>
        <taxon>Cyanobacteriota</taxon>
        <taxon>Cyanophyceae</taxon>
        <taxon>Nostocales</taxon>
        <taxon>Scytonemataceae</taxon>
        <taxon>Scytonema</taxon>
    </lineage>
</organism>
<evidence type="ECO:0000256" key="1">
    <source>
        <dbReference type="ARBA" id="ARBA00004651"/>
    </source>
</evidence>
<evidence type="ECO:0000259" key="7">
    <source>
        <dbReference type="PROSITE" id="PS50850"/>
    </source>
</evidence>
<reference evidence="8 9" key="1">
    <citation type="journal article" date="2013" name="Genome Biol. Evol.">
        <title>Genomes of Stigonematalean cyanobacteria (subsection V) and the evolution of oxygenic photosynthesis from prokaryotes to plastids.</title>
        <authorList>
            <person name="Dagan T."/>
            <person name="Roettger M."/>
            <person name="Stucken K."/>
            <person name="Landan G."/>
            <person name="Koch R."/>
            <person name="Major P."/>
            <person name="Gould S.B."/>
            <person name="Goremykin V.V."/>
            <person name="Rippka R."/>
            <person name="Tandeau de Marsac N."/>
            <person name="Gugger M."/>
            <person name="Lockhart P.J."/>
            <person name="Allen J.F."/>
            <person name="Brune I."/>
            <person name="Maus I."/>
            <person name="Puhler A."/>
            <person name="Martin W.F."/>
        </authorList>
    </citation>
    <scope>NUCLEOTIDE SEQUENCE [LARGE SCALE GENOMIC DNA]</scope>
    <source>
        <strain evidence="8 9">PCC 7110</strain>
    </source>
</reference>
<dbReference type="Pfam" id="PF07690">
    <property type="entry name" value="MFS_1"/>
    <property type="match status" value="1"/>
</dbReference>
<evidence type="ECO:0000313" key="8">
    <source>
        <dbReference type="EMBL" id="KYC36986.1"/>
    </source>
</evidence>
<evidence type="ECO:0000256" key="4">
    <source>
        <dbReference type="ARBA" id="ARBA00022989"/>
    </source>
</evidence>
<dbReference type="AlphaFoldDB" id="A0A139WX28"/>
<proteinExistence type="predicted"/>
<feature type="domain" description="Major facilitator superfamily (MFS) profile" evidence="7">
    <location>
        <begin position="24"/>
        <end position="96"/>
    </location>
</feature>
<gene>
    <name evidence="8" type="ORF">WA1_45915</name>
</gene>
<dbReference type="GO" id="GO:0022857">
    <property type="term" value="F:transmembrane transporter activity"/>
    <property type="evidence" value="ECO:0007669"/>
    <property type="project" value="InterPro"/>
</dbReference>
<dbReference type="PANTHER" id="PTHR42718">
    <property type="entry name" value="MAJOR FACILITATOR SUPERFAMILY MULTIDRUG TRANSPORTER MFSC"/>
    <property type="match status" value="1"/>
</dbReference>
<keyword evidence="4 6" id="KW-1133">Transmembrane helix</keyword>
<dbReference type="GO" id="GO:0005886">
    <property type="term" value="C:plasma membrane"/>
    <property type="evidence" value="ECO:0007669"/>
    <property type="project" value="UniProtKB-SubCell"/>
</dbReference>
<comment type="subcellular location">
    <subcellularLocation>
        <location evidence="1">Cell membrane</location>
        <topology evidence="1">Multi-pass membrane protein</topology>
    </subcellularLocation>
</comment>
<dbReference type="STRING" id="128403.WA1_45915"/>
<dbReference type="Proteomes" id="UP000076925">
    <property type="component" value="Unassembled WGS sequence"/>
</dbReference>
<dbReference type="InterPro" id="IPR020846">
    <property type="entry name" value="MFS_dom"/>
</dbReference>
<evidence type="ECO:0000256" key="2">
    <source>
        <dbReference type="ARBA" id="ARBA00022448"/>
    </source>
</evidence>
<feature type="transmembrane region" description="Helical" evidence="6">
    <location>
        <begin position="23"/>
        <end position="48"/>
    </location>
</feature>
<evidence type="ECO:0000256" key="6">
    <source>
        <dbReference type="SAM" id="Phobius"/>
    </source>
</evidence>
<dbReference type="PANTHER" id="PTHR42718:SF9">
    <property type="entry name" value="MAJOR FACILITATOR SUPERFAMILY MULTIDRUG TRANSPORTER MFSC"/>
    <property type="match status" value="1"/>
</dbReference>
<accession>A0A139WX28</accession>
<evidence type="ECO:0000313" key="9">
    <source>
        <dbReference type="Proteomes" id="UP000076925"/>
    </source>
</evidence>
<protein>
    <recommendedName>
        <fullName evidence="7">Major facilitator superfamily (MFS) profile domain-containing protein</fullName>
    </recommendedName>
</protein>